<gene>
    <name evidence="4" type="ORF">LARI1_G007099</name>
</gene>
<organism evidence="4 5">
    <name type="scientific">Lachnellula arida</name>
    <dbReference type="NCBI Taxonomy" id="1316785"/>
    <lineage>
        <taxon>Eukaryota</taxon>
        <taxon>Fungi</taxon>
        <taxon>Dikarya</taxon>
        <taxon>Ascomycota</taxon>
        <taxon>Pezizomycotina</taxon>
        <taxon>Leotiomycetes</taxon>
        <taxon>Helotiales</taxon>
        <taxon>Lachnaceae</taxon>
        <taxon>Lachnellula</taxon>
    </lineage>
</organism>
<accession>A0A8T9B687</accession>
<name>A0A8T9B687_9HELO</name>
<feature type="region of interest" description="Disordered" evidence="1">
    <location>
        <begin position="1"/>
        <end position="47"/>
    </location>
</feature>
<feature type="transmembrane region" description="Helical" evidence="2">
    <location>
        <begin position="276"/>
        <end position="296"/>
    </location>
</feature>
<feature type="compositionally biased region" description="Low complexity" evidence="1">
    <location>
        <begin position="13"/>
        <end position="45"/>
    </location>
</feature>
<dbReference type="OrthoDB" id="5416037at2759"/>
<sequence>MSSTTDPSISLEPIPSTTPTSHQSTSRASTSTSNPISASSITTEQLTEEEIETKPWKYIGYKGYADFLAPENDFFIFRKFASLNCRVALSLQDQLSVLESDLDDIDTRYSKKNAGDINNGSFRDDREDRTELVEKISQKLAQYNSFMIQPTQLKAYPQAYRPDVKSLRAWHANHGSVAIVPAEQDYLTHDSDLFCAAPKQKTPLRRFLDRSLAFRILPLWRKDEPGLPSYDKDLILSISDKRIDRFITCLIRGIGTAMLVAPIWILEVMTRPVRKLVVITVFIVAFLAMVSAVTVAKPFETLAATAAYSAVLMVFLQLGNSNGP</sequence>
<keyword evidence="2" id="KW-1133">Transmembrane helix</keyword>
<evidence type="ECO:0000256" key="1">
    <source>
        <dbReference type="SAM" id="MobiDB-lite"/>
    </source>
</evidence>
<dbReference type="PANTHER" id="PTHR34502:SF4">
    <property type="entry name" value="DUF6594 DOMAIN-CONTAINING PROTEIN"/>
    <property type="match status" value="1"/>
</dbReference>
<protein>
    <recommendedName>
        <fullName evidence="3">DUF6594 domain-containing protein</fullName>
    </recommendedName>
</protein>
<dbReference type="EMBL" id="QGMF01000775">
    <property type="protein sequence ID" value="TVY14069.1"/>
    <property type="molecule type" value="Genomic_DNA"/>
</dbReference>
<evidence type="ECO:0000313" key="5">
    <source>
        <dbReference type="Proteomes" id="UP000469559"/>
    </source>
</evidence>
<keyword evidence="5" id="KW-1185">Reference proteome</keyword>
<keyword evidence="2" id="KW-0812">Transmembrane</keyword>
<dbReference type="Proteomes" id="UP000469559">
    <property type="component" value="Unassembled WGS sequence"/>
</dbReference>
<feature type="transmembrane region" description="Helical" evidence="2">
    <location>
        <begin position="250"/>
        <end position="269"/>
    </location>
</feature>
<feature type="domain" description="DUF6594" evidence="3">
    <location>
        <begin position="61"/>
        <end position="313"/>
    </location>
</feature>
<comment type="caution">
    <text evidence="4">The sequence shown here is derived from an EMBL/GenBank/DDBJ whole genome shotgun (WGS) entry which is preliminary data.</text>
</comment>
<reference evidence="4 5" key="1">
    <citation type="submission" date="2018-05" db="EMBL/GenBank/DDBJ databases">
        <title>Whole genome sequencing for identification of molecular markers to develop diagnostic detection tools for the regulated plant pathogen Lachnellula willkommii.</title>
        <authorList>
            <person name="Giroux E."/>
            <person name="Bilodeau G."/>
        </authorList>
    </citation>
    <scope>NUCLEOTIDE SEQUENCE [LARGE SCALE GENOMIC DNA]</scope>
    <source>
        <strain evidence="4 5">CBS 203.66</strain>
    </source>
</reference>
<feature type="transmembrane region" description="Helical" evidence="2">
    <location>
        <begin position="302"/>
        <end position="319"/>
    </location>
</feature>
<evidence type="ECO:0000256" key="2">
    <source>
        <dbReference type="SAM" id="Phobius"/>
    </source>
</evidence>
<evidence type="ECO:0000313" key="4">
    <source>
        <dbReference type="EMBL" id="TVY14069.1"/>
    </source>
</evidence>
<proteinExistence type="predicted"/>
<dbReference type="Pfam" id="PF20237">
    <property type="entry name" value="DUF6594"/>
    <property type="match status" value="1"/>
</dbReference>
<keyword evidence="2" id="KW-0472">Membrane</keyword>
<dbReference type="AlphaFoldDB" id="A0A8T9B687"/>
<dbReference type="InterPro" id="IPR046529">
    <property type="entry name" value="DUF6594"/>
</dbReference>
<evidence type="ECO:0000259" key="3">
    <source>
        <dbReference type="Pfam" id="PF20237"/>
    </source>
</evidence>
<dbReference type="PANTHER" id="PTHR34502">
    <property type="entry name" value="DUF6594 DOMAIN-CONTAINING PROTEIN-RELATED"/>
    <property type="match status" value="1"/>
</dbReference>